<feature type="transmembrane region" description="Helical" evidence="6">
    <location>
        <begin position="365"/>
        <end position="384"/>
    </location>
</feature>
<evidence type="ECO:0000256" key="6">
    <source>
        <dbReference type="SAM" id="Phobius"/>
    </source>
</evidence>
<keyword evidence="2" id="KW-1003">Cell membrane</keyword>
<dbReference type="PANTHER" id="PTHR42770:SF11">
    <property type="entry name" value="INNER MEMBRANE TRANSPORT PROTEIN YBAT"/>
    <property type="match status" value="1"/>
</dbReference>
<dbReference type="Gene3D" id="1.20.1740.10">
    <property type="entry name" value="Amino acid/polyamine transporter I"/>
    <property type="match status" value="1"/>
</dbReference>
<keyword evidence="3 6" id="KW-0812">Transmembrane</keyword>
<dbReference type="GO" id="GO:0005886">
    <property type="term" value="C:plasma membrane"/>
    <property type="evidence" value="ECO:0007669"/>
    <property type="project" value="UniProtKB-SubCell"/>
</dbReference>
<comment type="subcellular location">
    <subcellularLocation>
        <location evidence="1">Cell membrane</location>
        <topology evidence="1">Multi-pass membrane protein</topology>
    </subcellularLocation>
</comment>
<dbReference type="EMBL" id="PYYB01000002">
    <property type="protein sequence ID" value="PTL56634.1"/>
    <property type="molecule type" value="Genomic_DNA"/>
</dbReference>
<dbReference type="AlphaFoldDB" id="A0A2T4UFR4"/>
<feature type="transmembrane region" description="Helical" evidence="6">
    <location>
        <begin position="203"/>
        <end position="222"/>
    </location>
</feature>
<feature type="transmembrane region" description="Helical" evidence="6">
    <location>
        <begin position="99"/>
        <end position="123"/>
    </location>
</feature>
<proteinExistence type="predicted"/>
<accession>A0A2T4UFR4</accession>
<evidence type="ECO:0000256" key="5">
    <source>
        <dbReference type="ARBA" id="ARBA00023136"/>
    </source>
</evidence>
<evidence type="ECO:0000256" key="2">
    <source>
        <dbReference type="ARBA" id="ARBA00022475"/>
    </source>
</evidence>
<dbReference type="PANTHER" id="PTHR42770">
    <property type="entry name" value="AMINO ACID TRANSPORTER-RELATED"/>
    <property type="match status" value="1"/>
</dbReference>
<feature type="transmembrane region" description="Helical" evidence="6">
    <location>
        <begin position="56"/>
        <end position="78"/>
    </location>
</feature>
<keyword evidence="4 6" id="KW-1133">Transmembrane helix</keyword>
<evidence type="ECO:0000256" key="3">
    <source>
        <dbReference type="ARBA" id="ARBA00022692"/>
    </source>
</evidence>
<keyword evidence="8" id="KW-1185">Reference proteome</keyword>
<feature type="transmembrane region" description="Helical" evidence="6">
    <location>
        <begin position="162"/>
        <end position="183"/>
    </location>
</feature>
<comment type="caution">
    <text evidence="7">The sequence shown here is derived from an EMBL/GenBank/DDBJ whole genome shotgun (WGS) entry which is preliminary data.</text>
</comment>
<dbReference type="RefSeq" id="WP_107570353.1">
    <property type="nucleotide sequence ID" value="NZ_PYYB01000002.1"/>
</dbReference>
<feature type="transmembrane region" description="Helical" evidence="6">
    <location>
        <begin position="243"/>
        <end position="272"/>
    </location>
</feature>
<sequence>MSTATSVPSSPAPEETELKRAISGRLLLFFVLGDVLGAGIYALVGEVAGRTGGAAWAAFLVALVLAVLTATAYAELVTKYPDAGGAALYAHRAFNRRTLTFLVMFAVMLSGMTSAATLSRAFAGDYLDALFDAPELLAALVFIGVVALVNARGISESVRVNVVLTTIEVLGLLLVLVIGIAAIADGGGDIDGGRAFQVEEGEAVAWAILGGATLAFYALIGFEDSVNVAEETQDPRRSYPPALFGALGIAGAIYVAITIVAVTVVPVGTLSGSSGPLLEVTGRGPLAVDDQVFSVIALLAVANGALLNMIMASRVLYGMSRRGIVPPVFSKVLPGRRTPHVAIATTTLVAAGLIAIGKLDQLADTTVLLLLLVFSIVNLAVLALRSDVVDHDHYRAPTWAPVVGVAVIVLLLTQTDGSAWTLVAPLLAAGLALSFLVRPGSEADAVRVLADDPGDR</sequence>
<gene>
    <name evidence="7" type="ORF">C7Y72_16945</name>
</gene>
<feature type="transmembrane region" description="Helical" evidence="6">
    <location>
        <begin position="292"/>
        <end position="317"/>
    </location>
</feature>
<evidence type="ECO:0000256" key="1">
    <source>
        <dbReference type="ARBA" id="ARBA00004651"/>
    </source>
</evidence>
<feature type="transmembrane region" description="Helical" evidence="6">
    <location>
        <begin position="338"/>
        <end position="359"/>
    </location>
</feature>
<dbReference type="Proteomes" id="UP000240739">
    <property type="component" value="Unassembled WGS sequence"/>
</dbReference>
<reference evidence="7 8" key="1">
    <citation type="submission" date="2018-03" db="EMBL/GenBank/DDBJ databases">
        <title>Aquarubrobacter algicola gen. nov., sp. nov., a novel actinobacterium isolated from shallow eutrophic lake during the end of cyanobacterial harmful algal blooms.</title>
        <authorList>
            <person name="Chun S.J."/>
        </authorList>
    </citation>
    <scope>NUCLEOTIDE SEQUENCE [LARGE SCALE GENOMIC DNA]</scope>
    <source>
        <strain evidence="7 8">Seoho-28</strain>
    </source>
</reference>
<feature type="transmembrane region" description="Helical" evidence="6">
    <location>
        <begin position="26"/>
        <end position="44"/>
    </location>
</feature>
<organism evidence="7 8">
    <name type="scientific">Paraconexibacter algicola</name>
    <dbReference type="NCBI Taxonomy" id="2133960"/>
    <lineage>
        <taxon>Bacteria</taxon>
        <taxon>Bacillati</taxon>
        <taxon>Actinomycetota</taxon>
        <taxon>Thermoleophilia</taxon>
        <taxon>Solirubrobacterales</taxon>
        <taxon>Paraconexibacteraceae</taxon>
        <taxon>Paraconexibacter</taxon>
    </lineage>
</organism>
<keyword evidence="5 6" id="KW-0472">Membrane</keyword>
<dbReference type="Pfam" id="PF13520">
    <property type="entry name" value="AA_permease_2"/>
    <property type="match status" value="1"/>
</dbReference>
<dbReference type="PIRSF" id="PIRSF006060">
    <property type="entry name" value="AA_transporter"/>
    <property type="match status" value="1"/>
</dbReference>
<feature type="transmembrane region" description="Helical" evidence="6">
    <location>
        <begin position="396"/>
        <end position="413"/>
    </location>
</feature>
<name>A0A2T4UFR4_9ACTN</name>
<evidence type="ECO:0000313" key="8">
    <source>
        <dbReference type="Proteomes" id="UP000240739"/>
    </source>
</evidence>
<evidence type="ECO:0000256" key="4">
    <source>
        <dbReference type="ARBA" id="ARBA00022989"/>
    </source>
</evidence>
<feature type="transmembrane region" description="Helical" evidence="6">
    <location>
        <begin position="129"/>
        <end position="150"/>
    </location>
</feature>
<dbReference type="InterPro" id="IPR002293">
    <property type="entry name" value="AA/rel_permease1"/>
</dbReference>
<protein>
    <submittedName>
        <fullName evidence="7">Amino acid permease</fullName>
    </submittedName>
</protein>
<dbReference type="GO" id="GO:0022857">
    <property type="term" value="F:transmembrane transporter activity"/>
    <property type="evidence" value="ECO:0007669"/>
    <property type="project" value="InterPro"/>
</dbReference>
<feature type="transmembrane region" description="Helical" evidence="6">
    <location>
        <begin position="419"/>
        <end position="437"/>
    </location>
</feature>
<dbReference type="OrthoDB" id="4568421at2"/>
<evidence type="ECO:0000313" key="7">
    <source>
        <dbReference type="EMBL" id="PTL56634.1"/>
    </source>
</evidence>
<dbReference type="InterPro" id="IPR050367">
    <property type="entry name" value="APC_superfamily"/>
</dbReference>